<accession>A0A3Q3N143</accession>
<dbReference type="InterPro" id="IPR000679">
    <property type="entry name" value="Znf_GATA"/>
</dbReference>
<dbReference type="InterPro" id="IPR053116">
    <property type="entry name" value="GATA-type_Znf_Regulator"/>
</dbReference>
<reference evidence="3" key="1">
    <citation type="submission" date="2025-08" db="UniProtKB">
        <authorList>
            <consortium name="Ensembl"/>
        </authorList>
    </citation>
    <scope>IDENTIFICATION</scope>
</reference>
<dbReference type="InParanoid" id="A0A3Q3N143"/>
<evidence type="ECO:0000313" key="4">
    <source>
        <dbReference type="Proteomes" id="UP000261660"/>
    </source>
</evidence>
<dbReference type="AlphaFoldDB" id="A0A3Q3N143"/>
<evidence type="ECO:0000259" key="2">
    <source>
        <dbReference type="SMART" id="SM00401"/>
    </source>
</evidence>
<evidence type="ECO:0000313" key="3">
    <source>
        <dbReference type="Ensembl" id="ENSLBEP00000027540.1"/>
    </source>
</evidence>
<feature type="region of interest" description="Disordered" evidence="1">
    <location>
        <begin position="273"/>
        <end position="297"/>
    </location>
</feature>
<feature type="domain" description="GATA-type" evidence="2">
    <location>
        <begin position="294"/>
        <end position="345"/>
    </location>
</feature>
<dbReference type="GO" id="GO:0007283">
    <property type="term" value="P:spermatogenesis"/>
    <property type="evidence" value="ECO:0007669"/>
    <property type="project" value="TreeGrafter"/>
</dbReference>
<evidence type="ECO:0000256" key="1">
    <source>
        <dbReference type="SAM" id="MobiDB-lite"/>
    </source>
</evidence>
<organism evidence="3 4">
    <name type="scientific">Labrus bergylta</name>
    <name type="common">ballan wrasse</name>
    <dbReference type="NCBI Taxonomy" id="56723"/>
    <lineage>
        <taxon>Eukaryota</taxon>
        <taxon>Metazoa</taxon>
        <taxon>Chordata</taxon>
        <taxon>Craniata</taxon>
        <taxon>Vertebrata</taxon>
        <taxon>Euteleostomi</taxon>
        <taxon>Actinopterygii</taxon>
        <taxon>Neopterygii</taxon>
        <taxon>Teleostei</taxon>
        <taxon>Neoteleostei</taxon>
        <taxon>Acanthomorphata</taxon>
        <taxon>Eupercaria</taxon>
        <taxon>Labriformes</taxon>
        <taxon>Labridae</taxon>
        <taxon>Labrus</taxon>
    </lineage>
</organism>
<feature type="region of interest" description="Disordered" evidence="1">
    <location>
        <begin position="184"/>
        <end position="232"/>
    </location>
</feature>
<dbReference type="GeneTree" id="ENSGT00940000175590"/>
<feature type="compositionally biased region" description="Basic residues" evidence="1">
    <location>
        <begin position="212"/>
        <end position="221"/>
    </location>
</feature>
<dbReference type="PANTHER" id="PTHR47341:SF1">
    <property type="entry name" value="GATA-TYPE ZINC FINGER PROTEIN 1"/>
    <property type="match status" value="1"/>
</dbReference>
<keyword evidence="4" id="KW-1185">Reference proteome</keyword>
<name>A0A3Q3N143_9LABR</name>
<dbReference type="GO" id="GO:0005634">
    <property type="term" value="C:nucleus"/>
    <property type="evidence" value="ECO:0007669"/>
    <property type="project" value="TreeGrafter"/>
</dbReference>
<dbReference type="STRING" id="56723.ENSLBEP00000027540"/>
<proteinExistence type="predicted"/>
<sequence>MSTGPRTQAAFIQGKQSALERDPSHSALLYLFQEVSKLGSPVHNSFLDTCSTSTGLNETSRLGHFIVRREEEDAQSFSISNSSCQHSLTCLSPFNQVKKVKEEGLSSSVTNLDEPRPECNSPWKVLSLINLQCERLLNPRDVGESALNSVSSVAKVECVDGPVEEKIPPVAQLNLNFKGHINPSHSVTSELESGPVQEKEIDHPSTQQWRTKTPRKQRHPSRSADIQDPDFQGVTFRMDTELDDSKEQCRSSLLQSTGIYSLHSVRKPRLRTRTAPKFFKTSSSDEENDPTTSSSSDKVCASCCTRKTPMWRDAEMGPHSVMYKKYRVRCVNCWHIPRKESNSNSCCPKCGNFVKLTSAQRKHSA</sequence>
<dbReference type="GO" id="GO:0048599">
    <property type="term" value="P:oocyte development"/>
    <property type="evidence" value="ECO:0007669"/>
    <property type="project" value="TreeGrafter"/>
</dbReference>
<protein>
    <recommendedName>
        <fullName evidence="2">GATA-type domain-containing protein</fullName>
    </recommendedName>
</protein>
<dbReference type="SMART" id="SM00401">
    <property type="entry name" value="ZnF_GATA"/>
    <property type="match status" value="1"/>
</dbReference>
<dbReference type="GO" id="GO:0006357">
    <property type="term" value="P:regulation of transcription by RNA polymerase II"/>
    <property type="evidence" value="ECO:0007669"/>
    <property type="project" value="TreeGrafter"/>
</dbReference>
<dbReference type="GO" id="GO:0043565">
    <property type="term" value="F:sequence-specific DNA binding"/>
    <property type="evidence" value="ECO:0007669"/>
    <property type="project" value="InterPro"/>
</dbReference>
<dbReference type="Proteomes" id="UP000261660">
    <property type="component" value="Unplaced"/>
</dbReference>
<reference evidence="3" key="2">
    <citation type="submission" date="2025-09" db="UniProtKB">
        <authorList>
            <consortium name="Ensembl"/>
        </authorList>
    </citation>
    <scope>IDENTIFICATION</scope>
</reference>
<dbReference type="Ensembl" id="ENSLBET00000028856.1">
    <property type="protein sequence ID" value="ENSLBEP00000027540.1"/>
    <property type="gene ID" value="ENSLBEG00000020889.1"/>
</dbReference>
<dbReference type="PANTHER" id="PTHR47341">
    <property type="entry name" value="GATA-TYPE ZINC FINGER PROTEIN 1"/>
    <property type="match status" value="1"/>
</dbReference>